<dbReference type="PATRIC" id="fig|759620.7.peg.23"/>
<organism evidence="8 9">
    <name type="scientific">Weissella ceti</name>
    <dbReference type="NCBI Taxonomy" id="759620"/>
    <lineage>
        <taxon>Bacteria</taxon>
        <taxon>Bacillati</taxon>
        <taxon>Bacillota</taxon>
        <taxon>Bacilli</taxon>
        <taxon>Lactobacillales</taxon>
        <taxon>Lactobacillaceae</taxon>
        <taxon>Weissella</taxon>
    </lineage>
</organism>
<dbReference type="CDD" id="cd16380">
    <property type="entry name" value="YitT_C"/>
    <property type="match status" value="1"/>
</dbReference>
<dbReference type="RefSeq" id="WP_009495721.1">
    <property type="nucleotide sequence ID" value="NZ_CP009223.1"/>
</dbReference>
<dbReference type="PIRSF" id="PIRSF006483">
    <property type="entry name" value="Membrane_protein_YitT"/>
    <property type="match status" value="1"/>
</dbReference>
<dbReference type="PANTHER" id="PTHR33545">
    <property type="entry name" value="UPF0750 MEMBRANE PROTEIN YITT-RELATED"/>
    <property type="match status" value="1"/>
</dbReference>
<evidence type="ECO:0000313" key="9">
    <source>
        <dbReference type="Proteomes" id="UP000029079"/>
    </source>
</evidence>
<dbReference type="InterPro" id="IPR003740">
    <property type="entry name" value="YitT"/>
</dbReference>
<dbReference type="Pfam" id="PF02588">
    <property type="entry name" value="YitT_membrane"/>
    <property type="match status" value="1"/>
</dbReference>
<keyword evidence="3 6" id="KW-0812">Transmembrane</keyword>
<dbReference type="Gene3D" id="3.30.70.120">
    <property type="match status" value="1"/>
</dbReference>
<evidence type="ECO:0000256" key="5">
    <source>
        <dbReference type="ARBA" id="ARBA00023136"/>
    </source>
</evidence>
<dbReference type="Proteomes" id="UP000029079">
    <property type="component" value="Chromosome"/>
</dbReference>
<accession>A0A075TYH5</accession>
<feature type="domain" description="DUF2179" evidence="7">
    <location>
        <begin position="225"/>
        <end position="277"/>
    </location>
</feature>
<comment type="subcellular location">
    <subcellularLocation>
        <location evidence="1">Cell membrane</location>
        <topology evidence="1">Multi-pass membrane protein</topology>
    </subcellularLocation>
</comment>
<dbReference type="AlphaFoldDB" id="A0A075TYH5"/>
<reference evidence="8 9" key="1">
    <citation type="journal article" date="2014" name="Genome Announc.">
        <title>Complete Genome Sequences of Fish Pathogenic Weissella ceti Strains WS74 and WS105.</title>
        <authorList>
            <person name="Figueiredo H.C."/>
            <person name="Leal C.A."/>
            <person name="Dorella F.A."/>
            <person name="Carvalho A.F."/>
            <person name="Soares S.C."/>
            <person name="Pereira F.L."/>
            <person name="Azevedo V.A."/>
        </authorList>
    </citation>
    <scope>NUCLEOTIDE SEQUENCE [LARGE SCALE GENOMIC DNA]</scope>
    <source>
        <strain evidence="8 9">WS74</strain>
    </source>
</reference>
<dbReference type="InterPro" id="IPR019264">
    <property type="entry name" value="DUF2179"/>
</dbReference>
<dbReference type="KEGG" id="wce:WS08_0024"/>
<dbReference type="GO" id="GO:0005886">
    <property type="term" value="C:plasma membrane"/>
    <property type="evidence" value="ECO:0007669"/>
    <property type="project" value="UniProtKB-SubCell"/>
</dbReference>
<dbReference type="EMBL" id="CP009223">
    <property type="protein sequence ID" value="AIM62275.1"/>
    <property type="molecule type" value="Genomic_DNA"/>
</dbReference>
<evidence type="ECO:0000256" key="4">
    <source>
        <dbReference type="ARBA" id="ARBA00022989"/>
    </source>
</evidence>
<dbReference type="InterPro" id="IPR015867">
    <property type="entry name" value="N-reg_PII/ATP_PRibTrfase_C"/>
</dbReference>
<evidence type="ECO:0000256" key="2">
    <source>
        <dbReference type="ARBA" id="ARBA00022475"/>
    </source>
</evidence>
<evidence type="ECO:0000259" key="7">
    <source>
        <dbReference type="Pfam" id="PF10035"/>
    </source>
</evidence>
<evidence type="ECO:0000313" key="8">
    <source>
        <dbReference type="EMBL" id="AIM62275.1"/>
    </source>
</evidence>
<name>A0A075TYH5_9LACO</name>
<dbReference type="InterPro" id="IPR051461">
    <property type="entry name" value="UPF0750_membrane"/>
</dbReference>
<feature type="transmembrane region" description="Helical" evidence="6">
    <location>
        <begin position="12"/>
        <end position="33"/>
    </location>
</feature>
<dbReference type="KEGG" id="wct:WS74_0023"/>
<evidence type="ECO:0000256" key="6">
    <source>
        <dbReference type="SAM" id="Phobius"/>
    </source>
</evidence>
<proteinExistence type="predicted"/>
<dbReference type="STRING" id="759620.WS105_0024"/>
<dbReference type="KEGG" id="wci:WS105_0024"/>
<evidence type="ECO:0000256" key="3">
    <source>
        <dbReference type="ARBA" id="ARBA00022692"/>
    </source>
</evidence>
<keyword evidence="2" id="KW-1003">Cell membrane</keyword>
<dbReference type="Pfam" id="PF10035">
    <property type="entry name" value="DUF2179"/>
    <property type="match status" value="1"/>
</dbReference>
<reference evidence="9" key="2">
    <citation type="submission" date="2014-08" db="EMBL/GenBank/DDBJ databases">
        <title>Complete genome of Weissella ceti strain WS74 isolated from diseased rainbow trout in Brazil.</title>
        <authorList>
            <person name="Figueiredo H.C.P."/>
            <person name="Leal C.A.G."/>
            <person name="Pereira F.L."/>
            <person name="Soares S.C."/>
            <person name="Dorella F.A."/>
            <person name="Carvalho A.F."/>
            <person name="Azevedo V.A.C."/>
        </authorList>
    </citation>
    <scope>NUCLEOTIDE SEQUENCE [LARGE SCALE GENOMIC DNA]</scope>
    <source>
        <strain evidence="9">WS74</strain>
    </source>
</reference>
<feature type="transmembrane region" description="Helical" evidence="6">
    <location>
        <begin position="64"/>
        <end position="83"/>
    </location>
</feature>
<sequence>MRKRRQKLINATWFRTLVILFALELIAIAINFFYAPINVAAGGATGVSILLNAAFGLDRALTVLVINLMMIALAACFLEARVVKNIAFGSLSLPVLMHYTPSFQVVDDSLMAVIIGGAVFATGVAMLYRLDASAGGTTVPPMILKKYFNINTAYSLLAIDMLITVFNLFVAGTNAFFLAGFSLVITSMVMRRIETGLDLKQQVTIMSNDYGQAIRDALLAEEQSLTIFDVRGGYTDNNREMLMVLVDSQDYGHLIRIIRDIDDEAFVVTTNVTESHGGTMRLGS</sequence>
<feature type="transmembrane region" description="Helical" evidence="6">
    <location>
        <begin position="109"/>
        <end position="128"/>
    </location>
</feature>
<dbReference type="PANTHER" id="PTHR33545:SF9">
    <property type="entry name" value="UPF0750 MEMBRANE PROTEIN YITE"/>
    <property type="match status" value="1"/>
</dbReference>
<evidence type="ECO:0000256" key="1">
    <source>
        <dbReference type="ARBA" id="ARBA00004651"/>
    </source>
</evidence>
<dbReference type="OrthoDB" id="1758221at2"/>
<keyword evidence="5 6" id="KW-0472">Membrane</keyword>
<keyword evidence="9" id="KW-1185">Reference proteome</keyword>
<protein>
    <recommendedName>
        <fullName evidence="7">DUF2179 domain-containing protein</fullName>
    </recommendedName>
</protein>
<keyword evidence="4 6" id="KW-1133">Transmembrane helix</keyword>
<gene>
    <name evidence="8" type="ORF">WS74_0023</name>
</gene>